<gene>
    <name evidence="5" type="ORF">NWI01_30910</name>
</gene>
<dbReference type="Proteomes" id="UP000318825">
    <property type="component" value="Unassembled WGS sequence"/>
</dbReference>
<dbReference type="Pfam" id="PF01648">
    <property type="entry name" value="ACPS"/>
    <property type="match status" value="1"/>
</dbReference>
<dbReference type="InterPro" id="IPR008278">
    <property type="entry name" value="4-PPantetheinyl_Trfase_dom"/>
</dbReference>
<dbReference type="InterPro" id="IPR055066">
    <property type="entry name" value="AASDHPPT_N"/>
</dbReference>
<feature type="domain" description="4'-phosphopantetheinyl transferase N-terminal" evidence="4">
    <location>
        <begin position="29"/>
        <end position="111"/>
    </location>
</feature>
<dbReference type="GO" id="GO:0019878">
    <property type="term" value="P:lysine biosynthetic process via aminoadipic acid"/>
    <property type="evidence" value="ECO:0007669"/>
    <property type="project" value="TreeGrafter"/>
</dbReference>
<dbReference type="Gene3D" id="3.90.470.20">
    <property type="entry name" value="4'-phosphopantetheinyl transferase domain"/>
    <property type="match status" value="2"/>
</dbReference>
<dbReference type="AlphaFoldDB" id="A0A4Y3WH76"/>
<dbReference type="PANTHER" id="PTHR12215">
    <property type="entry name" value="PHOSPHOPANTETHEINE TRANSFERASE"/>
    <property type="match status" value="1"/>
</dbReference>
<sequence length="244" mass="27551">MTNRTSLHRVACAVHEVDIWLIAITDDEQVFRSNWSFLSLDEQERATRFLKEADRRRFVITRGTLRARLGQTLSEHAECLTFAYDQNRKPFLMDHTELRFNVSHAGDFAMIGLSRVGSVGVDIEVYHDNIDECEIARTVFTDAEQEVLKSLDGIHRTSAFYAMWTYKEAVAKAIGIGIARFNPCVPESVLADLSCGRELRCKAIVNSDIYAAPVVMPCGYFGTVAFHRPLLQAGEKDEPNGYEP</sequence>
<dbReference type="GO" id="GO:0008897">
    <property type="term" value="F:holo-[acyl-carrier-protein] synthase activity"/>
    <property type="evidence" value="ECO:0007669"/>
    <property type="project" value="InterPro"/>
</dbReference>
<dbReference type="InterPro" id="IPR037143">
    <property type="entry name" value="4-PPantetheinyl_Trfase_dom_sf"/>
</dbReference>
<evidence type="ECO:0000259" key="3">
    <source>
        <dbReference type="Pfam" id="PF01648"/>
    </source>
</evidence>
<keyword evidence="2" id="KW-0808">Transferase</keyword>
<evidence type="ECO:0000313" key="5">
    <source>
        <dbReference type="EMBL" id="GEC17199.1"/>
    </source>
</evidence>
<comment type="similarity">
    <text evidence="1">Belongs to the P-Pant transferase superfamily. Gsp/Sfp/HetI/AcpT family.</text>
</comment>
<organism evidence="5 6">
    <name type="scientific">Nitrobacter winogradskyi</name>
    <name type="common">Nitrobacter agilis</name>
    <dbReference type="NCBI Taxonomy" id="913"/>
    <lineage>
        <taxon>Bacteria</taxon>
        <taxon>Pseudomonadati</taxon>
        <taxon>Pseudomonadota</taxon>
        <taxon>Alphaproteobacteria</taxon>
        <taxon>Hyphomicrobiales</taxon>
        <taxon>Nitrobacteraceae</taxon>
        <taxon>Nitrobacter</taxon>
    </lineage>
</organism>
<evidence type="ECO:0000259" key="4">
    <source>
        <dbReference type="Pfam" id="PF22624"/>
    </source>
</evidence>
<dbReference type="Pfam" id="PF22624">
    <property type="entry name" value="AASDHPPT_N"/>
    <property type="match status" value="1"/>
</dbReference>
<evidence type="ECO:0000256" key="2">
    <source>
        <dbReference type="ARBA" id="ARBA00022679"/>
    </source>
</evidence>
<accession>A0A4Y3WH76</accession>
<feature type="domain" description="4'-phosphopantetheinyl transferase" evidence="3">
    <location>
        <begin position="118"/>
        <end position="181"/>
    </location>
</feature>
<dbReference type="PANTHER" id="PTHR12215:SF10">
    <property type="entry name" value="L-AMINOADIPATE-SEMIALDEHYDE DEHYDROGENASE-PHOSPHOPANTETHEINYL TRANSFERASE"/>
    <property type="match status" value="1"/>
</dbReference>
<proteinExistence type="inferred from homology"/>
<evidence type="ECO:0000256" key="1">
    <source>
        <dbReference type="ARBA" id="ARBA00010990"/>
    </source>
</evidence>
<protein>
    <submittedName>
        <fullName evidence="5">Uncharacterized protein</fullName>
    </submittedName>
</protein>
<dbReference type="OrthoDB" id="9808281at2"/>
<dbReference type="RefSeq" id="WP_141384954.1">
    <property type="nucleotide sequence ID" value="NZ_JALJZS010000001.1"/>
</dbReference>
<reference evidence="5 6" key="1">
    <citation type="submission" date="2019-06" db="EMBL/GenBank/DDBJ databases">
        <title>Whole genome shotgun sequence of Nitrobacter winogradskyi NBRC 14297.</title>
        <authorList>
            <person name="Hosoyama A."/>
            <person name="Uohara A."/>
            <person name="Ohji S."/>
            <person name="Ichikawa N."/>
        </authorList>
    </citation>
    <scope>NUCLEOTIDE SEQUENCE [LARGE SCALE GENOMIC DNA]</scope>
    <source>
        <strain evidence="5 6">NBRC 14297</strain>
    </source>
</reference>
<evidence type="ECO:0000313" key="6">
    <source>
        <dbReference type="Proteomes" id="UP000318825"/>
    </source>
</evidence>
<dbReference type="SUPFAM" id="SSF56214">
    <property type="entry name" value="4'-phosphopantetheinyl transferase"/>
    <property type="match status" value="2"/>
</dbReference>
<name>A0A4Y3WH76_NITWI</name>
<dbReference type="EMBL" id="BJNF01000093">
    <property type="protein sequence ID" value="GEC17199.1"/>
    <property type="molecule type" value="Genomic_DNA"/>
</dbReference>
<dbReference type="GO" id="GO:0000287">
    <property type="term" value="F:magnesium ion binding"/>
    <property type="evidence" value="ECO:0007669"/>
    <property type="project" value="InterPro"/>
</dbReference>
<dbReference type="InterPro" id="IPR050559">
    <property type="entry name" value="P-Pant_transferase_sf"/>
</dbReference>
<comment type="caution">
    <text evidence="5">The sequence shown here is derived from an EMBL/GenBank/DDBJ whole genome shotgun (WGS) entry which is preliminary data.</text>
</comment>
<dbReference type="GO" id="GO:0005829">
    <property type="term" value="C:cytosol"/>
    <property type="evidence" value="ECO:0007669"/>
    <property type="project" value="TreeGrafter"/>
</dbReference>